<dbReference type="AlphaFoldDB" id="A0A8C5QHL0"/>
<dbReference type="GO" id="GO:0033691">
    <property type="term" value="F:sialic acid binding"/>
    <property type="evidence" value="ECO:0007669"/>
    <property type="project" value="TreeGrafter"/>
</dbReference>
<dbReference type="GO" id="GO:0005886">
    <property type="term" value="C:plasma membrane"/>
    <property type="evidence" value="ECO:0007669"/>
    <property type="project" value="TreeGrafter"/>
</dbReference>
<evidence type="ECO:0000256" key="3">
    <source>
        <dbReference type="ARBA" id="ARBA00022734"/>
    </source>
</evidence>
<dbReference type="InterPro" id="IPR007110">
    <property type="entry name" value="Ig-like_dom"/>
</dbReference>
<dbReference type="PROSITE" id="PS50835">
    <property type="entry name" value="IG_LIKE"/>
    <property type="match status" value="1"/>
</dbReference>
<evidence type="ECO:0000256" key="1">
    <source>
        <dbReference type="ARBA" id="ARBA00004167"/>
    </source>
</evidence>
<reference evidence="11" key="1">
    <citation type="submission" date="2025-08" db="UniProtKB">
        <authorList>
            <consortium name="Ensembl"/>
        </authorList>
    </citation>
    <scope>IDENTIFICATION</scope>
</reference>
<dbReference type="GO" id="GO:0007155">
    <property type="term" value="P:cell adhesion"/>
    <property type="evidence" value="ECO:0007669"/>
    <property type="project" value="UniProtKB-KW"/>
</dbReference>
<dbReference type="InterPro" id="IPR003599">
    <property type="entry name" value="Ig_sub"/>
</dbReference>
<evidence type="ECO:0000313" key="11">
    <source>
        <dbReference type="Ensembl" id="ENSLLEP00000037664.1"/>
    </source>
</evidence>
<dbReference type="SUPFAM" id="SSF48726">
    <property type="entry name" value="Immunoglobulin"/>
    <property type="match status" value="3"/>
</dbReference>
<keyword evidence="5 9" id="KW-1133">Transmembrane helix</keyword>
<feature type="transmembrane region" description="Helical" evidence="9">
    <location>
        <begin position="426"/>
        <end position="447"/>
    </location>
</feature>
<keyword evidence="12" id="KW-1185">Reference proteome</keyword>
<evidence type="ECO:0000313" key="12">
    <source>
        <dbReference type="Proteomes" id="UP000694569"/>
    </source>
</evidence>
<evidence type="ECO:0000259" key="10">
    <source>
        <dbReference type="PROSITE" id="PS50835"/>
    </source>
</evidence>
<dbReference type="GO" id="GO:0030246">
    <property type="term" value="F:carbohydrate binding"/>
    <property type="evidence" value="ECO:0007669"/>
    <property type="project" value="UniProtKB-KW"/>
</dbReference>
<dbReference type="InterPro" id="IPR013783">
    <property type="entry name" value="Ig-like_fold"/>
</dbReference>
<name>A0A8C5QHL0_9ANUR</name>
<dbReference type="SMART" id="SM00409">
    <property type="entry name" value="IG"/>
    <property type="match status" value="3"/>
</dbReference>
<dbReference type="Proteomes" id="UP000694569">
    <property type="component" value="Unplaced"/>
</dbReference>
<keyword evidence="2 9" id="KW-0812">Transmembrane</keyword>
<sequence length="538" mass="59513">MDMLHLGNTSASRAKAGHGHRMISCTDWSVGEAGELSVGRLLSPSNPTLAQRLRDRHRHLCRGFHRPIGTGCTCKEPYDTRYSLTVQQHVTVQEGLCVTVPCTFTIDPSKKLSSNSMGYWSKCPDNKTEQCFNNPAPSKMPSIHVSNASNRDCSFTLTDADKRDAGKYEFRLEDGTGQQLKWTYRIYPTYITVTDLTDKPEIVLPEMLVAGRDVSLICRSPGRSCGTPPLFTWEINRDQAKSNSFITLEGKNMSISECNEPNITLRLSKDDHNTSITCKVTLSAVGRSTEKTITLNVQYPPSISISEGAGGNTANKCIDVQEGASVNLTFLVDSNPPSTVILMREAERSAVIFTGERLILHLKNITVTAAGTYTVSASNQHRDSSGSVCINVQREHLGSTRRPNDHSSEPRPEAKKSTINIQIRDIMIGFLGGITLALFAILIVKFITRIRQKDKPDTVPLSADSDRNELYMNVSPAAQDTPNPPKRNRNKEQEHPMEEPDEQALNYASINFTPVAPTSPRVNSSEPVYARVRNMETS</sequence>
<dbReference type="Ensembl" id="ENSLLET00000039110.1">
    <property type="protein sequence ID" value="ENSLLEP00000037664.1"/>
    <property type="gene ID" value="ENSLLEG00000023853.1"/>
</dbReference>
<accession>A0A8C5QHL0</accession>
<evidence type="ECO:0000256" key="2">
    <source>
        <dbReference type="ARBA" id="ARBA00022692"/>
    </source>
</evidence>
<keyword evidence="3" id="KW-0430">Lectin</keyword>
<dbReference type="PANTHER" id="PTHR12035:SF125">
    <property type="entry name" value="SIALIC ACID-BINDING IG-LIKE LECTIN 5"/>
    <property type="match status" value="1"/>
</dbReference>
<keyword evidence="6 9" id="KW-0472">Membrane</keyword>
<evidence type="ECO:0000256" key="6">
    <source>
        <dbReference type="ARBA" id="ARBA00023136"/>
    </source>
</evidence>
<feature type="region of interest" description="Disordered" evidence="8">
    <location>
        <begin position="395"/>
        <end position="416"/>
    </location>
</feature>
<keyword evidence="4" id="KW-0130">Cell adhesion</keyword>
<proteinExistence type="inferred from homology"/>
<organism evidence="11 12">
    <name type="scientific">Leptobrachium leishanense</name>
    <name type="common">Leishan spiny toad</name>
    <dbReference type="NCBI Taxonomy" id="445787"/>
    <lineage>
        <taxon>Eukaryota</taxon>
        <taxon>Metazoa</taxon>
        <taxon>Chordata</taxon>
        <taxon>Craniata</taxon>
        <taxon>Vertebrata</taxon>
        <taxon>Euteleostomi</taxon>
        <taxon>Amphibia</taxon>
        <taxon>Batrachia</taxon>
        <taxon>Anura</taxon>
        <taxon>Pelobatoidea</taxon>
        <taxon>Megophryidae</taxon>
        <taxon>Leptobrachium</taxon>
    </lineage>
</organism>
<protein>
    <recommendedName>
        <fullName evidence="10">Ig-like domain-containing protein</fullName>
    </recommendedName>
</protein>
<comment type="subcellular location">
    <subcellularLocation>
        <location evidence="1">Membrane</location>
        <topology evidence="1">Single-pass membrane protein</topology>
    </subcellularLocation>
</comment>
<comment type="similarity">
    <text evidence="7">Belongs to the immunoglobulin superfamily. SIGLEC (sialic acid binding Ig-like lectin) family.</text>
</comment>
<dbReference type="PANTHER" id="PTHR12035">
    <property type="entry name" value="SIALIC ACID BINDING IMMUNOGLOBULIN-LIKE LECTIN"/>
    <property type="match status" value="1"/>
</dbReference>
<reference evidence="11" key="2">
    <citation type="submission" date="2025-09" db="UniProtKB">
        <authorList>
            <consortium name="Ensembl"/>
        </authorList>
    </citation>
    <scope>IDENTIFICATION</scope>
</reference>
<evidence type="ECO:0000256" key="4">
    <source>
        <dbReference type="ARBA" id="ARBA00022889"/>
    </source>
</evidence>
<dbReference type="InterPro" id="IPR051036">
    <property type="entry name" value="SIGLEC"/>
</dbReference>
<evidence type="ECO:0000256" key="9">
    <source>
        <dbReference type="SAM" id="Phobius"/>
    </source>
</evidence>
<evidence type="ECO:0000256" key="7">
    <source>
        <dbReference type="ARBA" id="ARBA00038361"/>
    </source>
</evidence>
<feature type="domain" description="Ig-like" evidence="10">
    <location>
        <begin position="200"/>
        <end position="294"/>
    </location>
</feature>
<evidence type="ECO:0000256" key="8">
    <source>
        <dbReference type="SAM" id="MobiDB-lite"/>
    </source>
</evidence>
<dbReference type="OrthoDB" id="10012075at2759"/>
<dbReference type="GeneTree" id="ENSGT01150000286907"/>
<feature type="region of interest" description="Disordered" evidence="8">
    <location>
        <begin position="454"/>
        <end position="538"/>
    </location>
</feature>
<dbReference type="Gene3D" id="2.60.40.10">
    <property type="entry name" value="Immunoglobulins"/>
    <property type="match status" value="3"/>
</dbReference>
<dbReference type="InterPro" id="IPR036179">
    <property type="entry name" value="Ig-like_dom_sf"/>
</dbReference>
<evidence type="ECO:0000256" key="5">
    <source>
        <dbReference type="ARBA" id="ARBA00022989"/>
    </source>
</evidence>